<evidence type="ECO:0008006" key="3">
    <source>
        <dbReference type="Google" id="ProtNLM"/>
    </source>
</evidence>
<comment type="caution">
    <text evidence="1">The sequence shown here is derived from an EMBL/GenBank/DDBJ whole genome shotgun (WGS) entry which is preliminary data.</text>
</comment>
<sequence>MECAATSVIQSSYSSPMCSNSIARSGMLTAKGPDFVRFGSNFRFSTKRHTSISQPKLGHKRMSFASRRFPVVRAGASSPGSEGSVAPIAPLKLESPIGQFLSQILMSHPHLVPAAVEQQLKQLQTDRDAEKNDEPSASGTDLVLYRRIAEVKANDRRKALEEILYALVVQKFMDANVSLVPSITPATSDVSGRVDSWPSQDDKLEQLHSPEAYEMIQNHLALILGNRLGDSNSLAQISKLRVGQVYAASVMYGYFLKRVDQRFQLEKTIKTLPNAAEEENNFQAVGDTKPIGRDESSQPVSSHSEVSSFAAEGSVLGFWFCYVMSFDGETIQRYATIRSKEAVSIIEKHTEALFGRPEIVITPMGSVDSSKDELVKISFGGLKRLILEAVTFGSFLWDVESYVDSRCSRHGKPGNRLTNFNEITECTFAEIGLAC</sequence>
<evidence type="ECO:0000313" key="1">
    <source>
        <dbReference type="EMBL" id="KAF3438301.1"/>
    </source>
</evidence>
<keyword evidence="2" id="KW-1185">Reference proteome</keyword>
<dbReference type="Pfam" id="PF05542">
    <property type="entry name" value="DUF760"/>
    <property type="match status" value="1"/>
</dbReference>
<dbReference type="OrthoDB" id="25131at2759"/>
<evidence type="ECO:0000313" key="2">
    <source>
        <dbReference type="Proteomes" id="UP000796880"/>
    </source>
</evidence>
<dbReference type="InterPro" id="IPR038925">
    <property type="entry name" value="At3g17800-like"/>
</dbReference>
<gene>
    <name evidence="1" type="ORF">FNV43_RR21063</name>
</gene>
<dbReference type="InterPro" id="IPR008479">
    <property type="entry name" value="DUF760"/>
</dbReference>
<protein>
    <recommendedName>
        <fullName evidence="3">UV-B-induced protein At3g17800, chloroplastic-like</fullName>
    </recommendedName>
</protein>
<dbReference type="EMBL" id="VOIH02000009">
    <property type="protein sequence ID" value="KAF3438301.1"/>
    <property type="molecule type" value="Genomic_DNA"/>
</dbReference>
<dbReference type="AlphaFoldDB" id="A0A8K0E103"/>
<dbReference type="PANTHER" id="PTHR31808">
    <property type="entry name" value="EXPRESSED PROTEIN"/>
    <property type="match status" value="1"/>
</dbReference>
<proteinExistence type="predicted"/>
<dbReference type="Proteomes" id="UP000796880">
    <property type="component" value="Unassembled WGS sequence"/>
</dbReference>
<dbReference type="PANTHER" id="PTHR31808:SF4">
    <property type="entry name" value="LIGASE, PUTATIVE (DUF760)-RELATED"/>
    <property type="match status" value="1"/>
</dbReference>
<accession>A0A8K0E103</accession>
<organism evidence="1 2">
    <name type="scientific">Rhamnella rubrinervis</name>
    <dbReference type="NCBI Taxonomy" id="2594499"/>
    <lineage>
        <taxon>Eukaryota</taxon>
        <taxon>Viridiplantae</taxon>
        <taxon>Streptophyta</taxon>
        <taxon>Embryophyta</taxon>
        <taxon>Tracheophyta</taxon>
        <taxon>Spermatophyta</taxon>
        <taxon>Magnoliopsida</taxon>
        <taxon>eudicotyledons</taxon>
        <taxon>Gunneridae</taxon>
        <taxon>Pentapetalae</taxon>
        <taxon>rosids</taxon>
        <taxon>fabids</taxon>
        <taxon>Rosales</taxon>
        <taxon>Rhamnaceae</taxon>
        <taxon>rhamnoid group</taxon>
        <taxon>Rhamneae</taxon>
        <taxon>Rhamnella</taxon>
    </lineage>
</organism>
<reference evidence="1" key="1">
    <citation type="submission" date="2020-03" db="EMBL/GenBank/DDBJ databases">
        <title>A high-quality chromosome-level genome assembly of a woody plant with both climbing and erect habits, Rhamnella rubrinervis.</title>
        <authorList>
            <person name="Lu Z."/>
            <person name="Yang Y."/>
            <person name="Zhu X."/>
            <person name="Sun Y."/>
        </authorList>
    </citation>
    <scope>NUCLEOTIDE SEQUENCE</scope>
    <source>
        <strain evidence="1">BYM</strain>
        <tissue evidence="1">Leaf</tissue>
    </source>
</reference>
<name>A0A8K0E103_9ROSA</name>